<feature type="transmembrane region" description="Helical" evidence="8">
    <location>
        <begin position="151"/>
        <end position="172"/>
    </location>
</feature>
<evidence type="ECO:0000256" key="4">
    <source>
        <dbReference type="ARBA" id="ARBA00007153"/>
    </source>
</evidence>
<proteinExistence type="inferred from homology"/>
<dbReference type="InterPro" id="IPR016024">
    <property type="entry name" value="ARM-type_fold"/>
</dbReference>
<dbReference type="GO" id="GO:0005737">
    <property type="term" value="C:cytoplasm"/>
    <property type="evidence" value="ECO:0007669"/>
    <property type="project" value="UniProtKB-SubCell"/>
</dbReference>
<evidence type="ECO:0000256" key="5">
    <source>
        <dbReference type="ARBA" id="ARBA00022490"/>
    </source>
</evidence>
<dbReference type="InterPro" id="IPR011989">
    <property type="entry name" value="ARM-like"/>
</dbReference>
<keyword evidence="6" id="KW-0539">Nucleus</keyword>
<dbReference type="EMBL" id="GL349461">
    <property type="protein sequence ID" value="KNC50383.1"/>
    <property type="molecule type" value="Genomic_DNA"/>
</dbReference>
<protein>
    <submittedName>
        <fullName evidence="9">Uncharacterized protein</fullName>
    </submittedName>
</protein>
<evidence type="ECO:0000256" key="8">
    <source>
        <dbReference type="SAM" id="Phobius"/>
    </source>
</evidence>
<feature type="compositionally biased region" description="Polar residues" evidence="7">
    <location>
        <begin position="1633"/>
        <end position="1645"/>
    </location>
</feature>
<keyword evidence="10" id="KW-1185">Reference proteome</keyword>
<dbReference type="RefSeq" id="XP_013756925.1">
    <property type="nucleotide sequence ID" value="XM_013901471.1"/>
</dbReference>
<evidence type="ECO:0000256" key="3">
    <source>
        <dbReference type="ARBA" id="ARBA00004496"/>
    </source>
</evidence>
<feature type="region of interest" description="Disordered" evidence="7">
    <location>
        <begin position="1632"/>
        <end position="1657"/>
    </location>
</feature>
<comment type="similarity">
    <text evidence="4">Belongs to the huntingtin family.</text>
</comment>
<dbReference type="SUPFAM" id="SSF48371">
    <property type="entry name" value="ARM repeat"/>
    <property type="match status" value="1"/>
</dbReference>
<evidence type="ECO:0000256" key="2">
    <source>
        <dbReference type="ARBA" id="ARBA00004123"/>
    </source>
</evidence>
<gene>
    <name evidence="9" type="ORF">AMSG_06872</name>
</gene>
<evidence type="ECO:0000313" key="9">
    <source>
        <dbReference type="EMBL" id="KNC50383.1"/>
    </source>
</evidence>
<dbReference type="Gene3D" id="1.25.10.10">
    <property type="entry name" value="Leucine-rich Repeat Variant"/>
    <property type="match status" value="1"/>
</dbReference>
<keyword evidence="8" id="KW-0472">Membrane</keyword>
<keyword evidence="8" id="KW-1133">Transmembrane helix</keyword>
<dbReference type="InterPro" id="IPR048411">
    <property type="entry name" value="Htt_N_HEAT_rpt-1"/>
</dbReference>
<dbReference type="STRING" id="461836.A0A0L0DGB3"/>
<dbReference type="GO" id="GO:0005634">
    <property type="term" value="C:nucleus"/>
    <property type="evidence" value="ECO:0007669"/>
    <property type="project" value="UniProtKB-SubCell"/>
</dbReference>
<dbReference type="InterPro" id="IPR024613">
    <property type="entry name" value="Huntingtin_N_HEAT_rpt-2"/>
</dbReference>
<organism evidence="9 10">
    <name type="scientific">Thecamonas trahens ATCC 50062</name>
    <dbReference type="NCBI Taxonomy" id="461836"/>
    <lineage>
        <taxon>Eukaryota</taxon>
        <taxon>Apusozoa</taxon>
        <taxon>Apusomonadida</taxon>
        <taxon>Apusomonadidae</taxon>
        <taxon>Thecamonas</taxon>
    </lineage>
</organism>
<dbReference type="PANTHER" id="PTHR10170:SF10">
    <property type="entry name" value="HUNTINGTIN"/>
    <property type="match status" value="1"/>
</dbReference>
<feature type="compositionally biased region" description="Polar residues" evidence="7">
    <location>
        <begin position="1213"/>
        <end position="1226"/>
    </location>
</feature>
<comment type="subcellular location">
    <subcellularLocation>
        <location evidence="3">Cytoplasm</location>
    </subcellularLocation>
    <subcellularLocation>
        <location evidence="2">Nucleus</location>
    </subcellularLocation>
</comment>
<feature type="region of interest" description="Disordered" evidence="7">
    <location>
        <begin position="1207"/>
        <end position="1227"/>
    </location>
</feature>
<keyword evidence="8" id="KW-0812">Transmembrane</keyword>
<keyword evidence="5" id="KW-0963">Cytoplasm</keyword>
<reference evidence="9 10" key="1">
    <citation type="submission" date="2010-05" db="EMBL/GenBank/DDBJ databases">
        <title>The Genome Sequence of Thecamonas trahens ATCC 50062.</title>
        <authorList>
            <consortium name="The Broad Institute Genome Sequencing Platform"/>
            <person name="Russ C."/>
            <person name="Cuomo C."/>
            <person name="Shea T."/>
            <person name="Young S.K."/>
            <person name="Zeng Q."/>
            <person name="Koehrsen M."/>
            <person name="Haas B."/>
            <person name="Borodovsky M."/>
            <person name="Guigo R."/>
            <person name="Alvarado L."/>
            <person name="Berlin A."/>
            <person name="Bochicchio J."/>
            <person name="Borenstein D."/>
            <person name="Chapman S."/>
            <person name="Chen Z."/>
            <person name="Freedman E."/>
            <person name="Gellesch M."/>
            <person name="Goldberg J."/>
            <person name="Griggs A."/>
            <person name="Gujja S."/>
            <person name="Heilman E."/>
            <person name="Heiman D."/>
            <person name="Hepburn T."/>
            <person name="Howarth C."/>
            <person name="Jen D."/>
            <person name="Larson L."/>
            <person name="Mehta T."/>
            <person name="Park D."/>
            <person name="Pearson M."/>
            <person name="Roberts A."/>
            <person name="Saif S."/>
            <person name="Shenoy N."/>
            <person name="Sisk P."/>
            <person name="Stolte C."/>
            <person name="Sykes S."/>
            <person name="Thomson T."/>
            <person name="Walk T."/>
            <person name="White J."/>
            <person name="Yandava C."/>
            <person name="Burger G."/>
            <person name="Gray M.W."/>
            <person name="Holland P.W.H."/>
            <person name="King N."/>
            <person name="Lang F.B.F."/>
            <person name="Roger A.J."/>
            <person name="Ruiz-Trillo I."/>
            <person name="Lander E."/>
            <person name="Nusbaum C."/>
        </authorList>
    </citation>
    <scope>NUCLEOTIDE SEQUENCE [LARGE SCALE GENOMIC DNA]</scope>
    <source>
        <strain evidence="9 10">ATCC 50062</strain>
    </source>
</reference>
<dbReference type="Pfam" id="PF12372">
    <property type="entry name" value="Htt_N-HEAT"/>
    <property type="match status" value="1"/>
</dbReference>
<dbReference type="GeneID" id="25565941"/>
<dbReference type="Proteomes" id="UP000054408">
    <property type="component" value="Unassembled WGS sequence"/>
</dbReference>
<evidence type="ECO:0000313" key="10">
    <source>
        <dbReference type="Proteomes" id="UP000054408"/>
    </source>
</evidence>
<evidence type="ECO:0000256" key="1">
    <source>
        <dbReference type="ARBA" id="ARBA00002907"/>
    </source>
</evidence>
<dbReference type="Pfam" id="PF20926">
    <property type="entry name" value="Htt_N-HEAT_1"/>
    <property type="match status" value="1"/>
</dbReference>
<evidence type="ECO:0000256" key="7">
    <source>
        <dbReference type="SAM" id="MobiDB-lite"/>
    </source>
</evidence>
<evidence type="ECO:0000256" key="6">
    <source>
        <dbReference type="ARBA" id="ARBA00023242"/>
    </source>
</evidence>
<feature type="region of interest" description="Disordered" evidence="7">
    <location>
        <begin position="1272"/>
        <end position="1303"/>
    </location>
</feature>
<dbReference type="PANTHER" id="PTHR10170">
    <property type="entry name" value="HUNTINGTON DISEASE PROTEIN"/>
    <property type="match status" value="1"/>
</dbReference>
<sequence length="2593" mass="271400">MDTDAVRNACAVLARVGAFVDDGSGGASARDDVTDALACLREAVVVGSGANGAAGPLPAPKDVAVVLGALLQTLRSETSSVRRLAQETLAIAIKAHAPRLLTTIHIELIKVLRLPLAPAGEQAEPIARSQKEALALLAATAHLVRPSKVPFVLSALVPALLSLLAGPLPILLAESLGSAFELLAAALAFHIDTDSLVALLSNLVVALPSAEPNVRRSMATAALALVIHARKRPVPIVFSLLWELCVEPEAVAAGRLAAAAAATGWASLPPLDGAANMPSDAAWGVLTLTAALCKTLRLECLDDHVDAVLGFAYSALLHPSDNVRAAALETFQAVFEAYGPASTTLGSVLLELAADLLPRFESFVWGTDAATGRTHRVSLRGLGLANLAHAARYFPYYFAATDRALVARLTPLLDTDDPLLVSSAAEVLGALLGALLSPFPLTAKSLVAAPSDLVAAARTLVYDSIESVFLARIRARPLAPASVRPLLDAAVEFLPRALHILAAPGLVVDLIAALVELASLLAGSWQVRVALLRVFAALDYDALALLGADANAWPPVDLHAAVLDILVASLHSPDTRIAAAAAQLAEELGPKLLPRRSVARSPLPRLVARHTACLPAPVSGATAPVENPRPGISHVVAALVQVLHQIPASSPAYMPTLSSVFASLANLSGSGLPRVVPNPLSHRRLAESPSSQLFRALGSFGPQLLPYILDVVSSTAVCGDVSAHAAALQVAAGLAHASPDAFGSFALPMLSHLLKVLNVVAHVQQGLPVARELDYEALSEADNLFLASATEPSARGASSSSDSAKSASTATTDWSNFARSPHYLILYDALAEAHASRAATLPVPQTPLPDVSAGRPDIGPAFGRSATAGKRHGEGVFATMAKATLRALAHVVRVAKRAIVPHAQTILTFVELQVEPHPIEAFEVVRALFFCLYAAAEYLVVPPRSSSRSRSSRMLYHTLMLDPLKRLASSKKARRNRLRFQRTELPAATVEAGLISRFEPVVLAAIDRYGKTSLGEEQQAILLLLCEIVSAGVDYSRLDAELAVLRLVLAQLASLEASIRSPRLVVEPMLHFLCTLVFDRGYSSPLLSIDKLIGLVQTMLVSLANSPGPLLVCLTPLVDALTGPKVSASHQAAMLDVLTPYAHFPAAILLMGKLLSALYSSTAKWESISRKLLGIILPMLTHSEMLFASGNNRPLLLDNGPPALRANLFPDSDTGSEAGSDSQATHRSGDASHLIWEGAAARNCSEVIMVVSVLSELLGSISLRVSAGGSTPLASPVKGASTGDASSAGYPSPRSLPGPGALPSDWDSLDTSVSTGSDLIFAAIGSPGGSATTRRLHSILRALVLHGSAVAGGSGLDDDDGLPQEASYGCVIVLVQLLNRFALSQLSSDDVGRLGAALMAIAASAVGFCQPGMPRPQAQLVAWLLTVVTSLVLSHDGPRNSALREAMAAAADPFVDAAAALCAHLPQSLGLSLVSPLVATGRLTRGLGIVDSPLWSLAWLELAGASLAVRVVAPPLFLLYTDTLVARSDDVEPALVTRDLLGAALRHVSEPPVRVLLNIISSKASLNATVLAVLGELVAERPDLVASARSAHAAVDLVAQLSDCAERMALLNARWLAASPYVRVRDEVERLAKSNSSDGSASAKTPQHAPEPPVPTSLDDVVTAGLAGGQPLVLDASCVHVDMVTNASLPFLHAYIDVVAEAVGSVPGDVLAAAHTRGLAGIDAPAALPDVVFRYVRAGNALAAAGAARWGAELDMGLALKALHAVVSADGEAWGVHVLDAFVEGFTGLVGFANDAETRARALEVVWLVHSRVYGGQGASAGDQLAELFGFVFAVGDEGGQRRWRSVAWFGQSRGGGAFAAEWARRVVVPLLRVWLPAVLVAWLEASSRSPCGRTTEGVRQSGLAPTVPGPALDTLVASSADTDDPACSLAARLERGLEVLEDPATAKAFGRIVAVLGVDALTAPLVVDGVMRVVSPPPETAPYIEDAALEVGVQTLRALELELARGGALSTPPPPFATGPRHVPRYVEVEFGKSPHGKQLVAGLTVCDVALGLGHVRGFQVNVDRIGRDTRAFASGQVALRKLSRRVHKGTDAQARGSRMQRTAQALVNLAVSAKGSERAALRLEALASLLALVDVVPNEELMAVWWRLLCELHGDKRCEADPLVRGMLLQGVLKVALLVNGGLSLLGRVLEEGLETLQGSTQSGFVFGLIHLLEAKISGVLAPYVGALCEFALGAVRRTRYGRAKLGAVALVGMLLAKFPAEAESLGFVTRALDVLITTARNKRELRSVRIGVAKTLQTVLASSAVPLRVLEAVQFQWTWGYGNVAYCAAYEAVCECGLGLAALYTEALRRALARGVPRGGSISALAASVPSSRALVGAGRSGSSVYDYDHDEDEDGSADETARVIDALYERAVLLIGRVRCGAFLRERRVLVATIPLLLADFLPPDRALTLVLGQLLSARTDAGGCEDVAQILFRTMELLRSGRNGEAYVRKWAYMALHSFVQVAPAWVGIWLAAVVLVASAPSREVLRFGRAHLLGGRREHGPSASTQALFALAFQAHVDAGGAETLAAVWADSAMVQAIVPEPRAGGV</sequence>
<dbReference type="InterPro" id="IPR028426">
    <property type="entry name" value="Huntingtin_fam"/>
</dbReference>
<comment type="function">
    <text evidence="1">May play a role in microtubule-mediated transport or vesicle function.</text>
</comment>
<accession>A0A0L0DGB3</accession>
<name>A0A0L0DGB3_THETB</name>